<dbReference type="InterPro" id="IPR023674">
    <property type="entry name" value="Ribosomal_uL1-like"/>
</dbReference>
<sequence length="232" mass="24629">MKYGKKYLEKAKLVENTKFYQLAEALELVKKSATAKFPETVDLAIKLGVDTVKNPSIRGTVSLPAGSGKTKKVAVITREDRAKDALDAGADVAGEKELVEKIKGGFLGFDILIASPDMMGEVGKLGKVLGPKGLMPNPKTGTVTEDVVKAVKEFKGGKVEFKMDKGGVVHSAIGKANFALADLQKNFLAVVSTVSHAKPSGFKGVYIKSITLSSSMGPGVKLDTRKIMDEVS</sequence>
<dbReference type="GO" id="GO:0019843">
    <property type="term" value="F:rRNA binding"/>
    <property type="evidence" value="ECO:0007669"/>
    <property type="project" value="UniProtKB-UniRule"/>
</dbReference>
<reference evidence="11 12" key="1">
    <citation type="journal article" date="2016" name="Nat. Commun.">
        <title>Thousands of microbial genomes shed light on interconnected biogeochemical processes in an aquifer system.</title>
        <authorList>
            <person name="Anantharaman K."/>
            <person name="Brown C.T."/>
            <person name="Hug L.A."/>
            <person name="Sharon I."/>
            <person name="Castelle C.J."/>
            <person name="Probst A.J."/>
            <person name="Thomas B.C."/>
            <person name="Singh A."/>
            <person name="Wilkins M.J."/>
            <person name="Karaoz U."/>
            <person name="Brodie E.L."/>
            <person name="Williams K.H."/>
            <person name="Hubbard S.S."/>
            <person name="Banfield J.F."/>
        </authorList>
    </citation>
    <scope>NUCLEOTIDE SEQUENCE [LARGE SCALE GENOMIC DNA]</scope>
</reference>
<proteinExistence type="inferred from homology"/>
<dbReference type="FunFam" id="3.40.50.790:FF:000001">
    <property type="entry name" value="50S ribosomal protein L1"/>
    <property type="match status" value="1"/>
</dbReference>
<comment type="function">
    <text evidence="9">Binds directly to 23S rRNA. The L1 stalk is quite mobile in the ribosome, and is involved in E site tRNA release.</text>
</comment>
<organism evidence="11 12">
    <name type="scientific">candidate division WOR-1 bacterium RIFOXYB2_FULL_48_7</name>
    <dbReference type="NCBI Taxonomy" id="1802583"/>
    <lineage>
        <taxon>Bacteria</taxon>
        <taxon>Bacillati</taxon>
        <taxon>Saganbacteria</taxon>
    </lineage>
</organism>
<keyword evidence="3 9" id="KW-0699">rRNA-binding</keyword>
<comment type="subunit">
    <text evidence="9">Part of the 50S ribosomal subunit.</text>
</comment>
<dbReference type="AlphaFoldDB" id="A0A1F4TL32"/>
<dbReference type="GO" id="GO:0000049">
    <property type="term" value="F:tRNA binding"/>
    <property type="evidence" value="ECO:0007669"/>
    <property type="project" value="UniProtKB-KW"/>
</dbReference>
<dbReference type="InterPro" id="IPR023673">
    <property type="entry name" value="Ribosomal_uL1_CS"/>
</dbReference>
<dbReference type="GO" id="GO:0003735">
    <property type="term" value="F:structural constituent of ribosome"/>
    <property type="evidence" value="ECO:0007669"/>
    <property type="project" value="InterPro"/>
</dbReference>
<dbReference type="Pfam" id="PF00687">
    <property type="entry name" value="Ribosomal_L1"/>
    <property type="match status" value="1"/>
</dbReference>
<dbReference type="GO" id="GO:0006417">
    <property type="term" value="P:regulation of translation"/>
    <property type="evidence" value="ECO:0007669"/>
    <property type="project" value="UniProtKB-KW"/>
</dbReference>
<keyword evidence="7 9" id="KW-0687">Ribonucleoprotein</keyword>
<dbReference type="PROSITE" id="PS01199">
    <property type="entry name" value="RIBOSOMAL_L1"/>
    <property type="match status" value="1"/>
</dbReference>
<dbReference type="Gene3D" id="3.30.190.20">
    <property type="match status" value="1"/>
</dbReference>
<dbReference type="GO" id="GO:0006412">
    <property type="term" value="P:translation"/>
    <property type="evidence" value="ECO:0007669"/>
    <property type="project" value="UniProtKB-UniRule"/>
</dbReference>
<dbReference type="GO" id="GO:0015934">
    <property type="term" value="C:large ribosomal subunit"/>
    <property type="evidence" value="ECO:0007669"/>
    <property type="project" value="InterPro"/>
</dbReference>
<evidence type="ECO:0000256" key="5">
    <source>
        <dbReference type="ARBA" id="ARBA00022884"/>
    </source>
</evidence>
<dbReference type="InterPro" id="IPR002143">
    <property type="entry name" value="Ribosomal_uL1"/>
</dbReference>
<evidence type="ECO:0000256" key="6">
    <source>
        <dbReference type="ARBA" id="ARBA00022980"/>
    </source>
</evidence>
<evidence type="ECO:0000313" key="12">
    <source>
        <dbReference type="Proteomes" id="UP000178951"/>
    </source>
</evidence>
<evidence type="ECO:0000256" key="3">
    <source>
        <dbReference type="ARBA" id="ARBA00022730"/>
    </source>
</evidence>
<dbReference type="InterPro" id="IPR016095">
    <property type="entry name" value="Ribosomal_uL1_3-a/b-sand"/>
</dbReference>
<dbReference type="InterPro" id="IPR028364">
    <property type="entry name" value="Ribosomal_uL1/biogenesis"/>
</dbReference>
<evidence type="ECO:0000256" key="1">
    <source>
        <dbReference type="ARBA" id="ARBA00010531"/>
    </source>
</evidence>
<dbReference type="PANTHER" id="PTHR36427">
    <property type="entry name" value="54S RIBOSOMAL PROTEIN L1, MITOCHONDRIAL"/>
    <property type="match status" value="1"/>
</dbReference>
<keyword evidence="9" id="KW-0820">tRNA-binding</keyword>
<accession>A0A1F4TL32</accession>
<evidence type="ECO:0000313" key="11">
    <source>
        <dbReference type="EMBL" id="OGC33396.1"/>
    </source>
</evidence>
<evidence type="ECO:0000256" key="7">
    <source>
        <dbReference type="ARBA" id="ARBA00023274"/>
    </source>
</evidence>
<dbReference type="SUPFAM" id="SSF56808">
    <property type="entry name" value="Ribosomal protein L1"/>
    <property type="match status" value="1"/>
</dbReference>
<dbReference type="HAMAP" id="MF_01318_B">
    <property type="entry name" value="Ribosomal_uL1_B"/>
    <property type="match status" value="1"/>
</dbReference>
<protein>
    <recommendedName>
        <fullName evidence="8 9">Large ribosomal subunit protein uL1</fullName>
    </recommendedName>
</protein>
<evidence type="ECO:0000256" key="4">
    <source>
        <dbReference type="ARBA" id="ARBA00022845"/>
    </source>
</evidence>
<dbReference type="STRING" id="1802583.A2311_00835"/>
<keyword evidence="5 9" id="KW-0694">RNA-binding</keyword>
<dbReference type="Proteomes" id="UP000178951">
    <property type="component" value="Unassembled WGS sequence"/>
</dbReference>
<evidence type="ECO:0000256" key="10">
    <source>
        <dbReference type="RuleBase" id="RU000659"/>
    </source>
</evidence>
<keyword evidence="4 9" id="KW-0810">Translation regulation</keyword>
<dbReference type="NCBIfam" id="TIGR01169">
    <property type="entry name" value="rplA_bact"/>
    <property type="match status" value="1"/>
</dbReference>
<gene>
    <name evidence="9" type="primary">rplA</name>
    <name evidence="11" type="ORF">A2311_00835</name>
</gene>
<comment type="similarity">
    <text evidence="1 9 10">Belongs to the universal ribosomal protein uL1 family.</text>
</comment>
<evidence type="ECO:0000256" key="8">
    <source>
        <dbReference type="ARBA" id="ARBA00035241"/>
    </source>
</evidence>
<dbReference type="InterPro" id="IPR005878">
    <property type="entry name" value="Ribosom_uL1_bac-type"/>
</dbReference>
<dbReference type="Gene3D" id="3.40.50.790">
    <property type="match status" value="1"/>
</dbReference>
<dbReference type="PIRSF" id="PIRSF002155">
    <property type="entry name" value="Ribosomal_L1"/>
    <property type="match status" value="1"/>
</dbReference>
<evidence type="ECO:0000256" key="2">
    <source>
        <dbReference type="ARBA" id="ARBA00022491"/>
    </source>
</evidence>
<comment type="caution">
    <text evidence="11">The sequence shown here is derived from an EMBL/GenBank/DDBJ whole genome shotgun (WGS) entry which is preliminary data.</text>
</comment>
<dbReference type="PANTHER" id="PTHR36427:SF3">
    <property type="entry name" value="LARGE RIBOSOMAL SUBUNIT PROTEIN UL1M"/>
    <property type="match status" value="1"/>
</dbReference>
<keyword evidence="6 9" id="KW-0689">Ribosomal protein</keyword>
<keyword evidence="2 9" id="KW-0678">Repressor</keyword>
<comment type="function">
    <text evidence="9">Protein L1 is also a translational repressor protein, it controls the translation of the L11 operon by binding to its mRNA.</text>
</comment>
<dbReference type="EMBL" id="MEUF01000062">
    <property type="protein sequence ID" value="OGC33396.1"/>
    <property type="molecule type" value="Genomic_DNA"/>
</dbReference>
<name>A0A1F4TL32_UNCSA</name>
<evidence type="ECO:0000256" key="9">
    <source>
        <dbReference type="HAMAP-Rule" id="MF_01318"/>
    </source>
</evidence>
<dbReference type="CDD" id="cd00403">
    <property type="entry name" value="Ribosomal_L1"/>
    <property type="match status" value="1"/>
</dbReference>